<sequence>MLFEMAKSKSLSDKESMSADWLCNRVYQPLKYKHLPQWIAKSAYYLPYG</sequence>
<dbReference type="EMBL" id="LT960613">
    <property type="protein sequence ID" value="SON53535.1"/>
    <property type="molecule type" value="Genomic_DNA"/>
</dbReference>
<dbReference type="KEGG" id="vta:P0091"/>
<keyword evidence="3" id="KW-1185">Reference proteome</keyword>
<organism evidence="2 3">
    <name type="scientific">Vibrio tapetis subsp. tapetis</name>
    <dbReference type="NCBI Taxonomy" id="1671868"/>
    <lineage>
        <taxon>Bacteria</taxon>
        <taxon>Pseudomonadati</taxon>
        <taxon>Pseudomonadota</taxon>
        <taxon>Gammaproteobacteria</taxon>
        <taxon>Vibrionales</taxon>
        <taxon>Vibrionaceae</taxon>
        <taxon>Vibrio</taxon>
    </lineage>
</organism>
<reference evidence="2 3" key="1">
    <citation type="submission" date="2017-10" db="EMBL/GenBank/DDBJ databases">
        <authorList>
            <person name="Banno H."/>
            <person name="Chua N.-H."/>
        </authorList>
    </citation>
    <scope>NUCLEOTIDE SEQUENCE [LARGE SCALE GENOMIC DNA]</scope>
    <source>
        <strain evidence="2">Vibrio tapetis CECT4600</strain>
        <plasmid evidence="3">Plasmid p</plasmid>
    </source>
</reference>
<name>A0A2N8ZNN9_9VIBR</name>
<geneLocation type="plasmid" evidence="2">
    <name>P</name>
</geneLocation>
<dbReference type="AlphaFoldDB" id="A0A2N8ZNN9"/>
<dbReference type="Proteomes" id="UP000235828">
    <property type="component" value="Plasmid P"/>
</dbReference>
<accession>A0A2N8ZNN9</accession>
<geneLocation type="plasmid" evidence="3">
    <name>p</name>
</geneLocation>
<evidence type="ECO:0000313" key="2">
    <source>
        <dbReference type="EMBL" id="SON53535.1"/>
    </source>
</evidence>
<gene>
    <name evidence="1" type="ORF">VTAP4600_A3525</name>
    <name evidence="2" type="ORF">VTAP4600_P0091</name>
</gene>
<protein>
    <submittedName>
        <fullName evidence="2">Uncharacterized protein</fullName>
    </submittedName>
</protein>
<evidence type="ECO:0000313" key="1">
    <source>
        <dbReference type="EMBL" id="SON51472.1"/>
    </source>
</evidence>
<proteinExistence type="predicted"/>
<dbReference type="EMBL" id="LT960611">
    <property type="protein sequence ID" value="SON51472.1"/>
    <property type="molecule type" value="Genomic_DNA"/>
</dbReference>
<dbReference type="KEGG" id="vta:A3525"/>
<dbReference type="Proteomes" id="UP000235828">
    <property type="component" value="Chromosome A"/>
</dbReference>
<evidence type="ECO:0000313" key="3">
    <source>
        <dbReference type="Proteomes" id="UP000235828"/>
    </source>
</evidence>
<keyword evidence="2" id="KW-0614">Plasmid</keyword>